<proteinExistence type="predicted"/>
<protein>
    <recommendedName>
        <fullName evidence="3">DUF2793 domain-containing protein</fullName>
    </recommendedName>
</protein>
<organism evidence="1 2">
    <name type="scientific">Roseomonas haemaphysalidis</name>
    <dbReference type="NCBI Taxonomy" id="2768162"/>
    <lineage>
        <taxon>Bacteria</taxon>
        <taxon>Pseudomonadati</taxon>
        <taxon>Pseudomonadota</taxon>
        <taxon>Alphaproteobacteria</taxon>
        <taxon>Acetobacterales</taxon>
        <taxon>Roseomonadaceae</taxon>
        <taxon>Roseomonas</taxon>
    </lineage>
</organism>
<accession>A0ABS3KTR6</accession>
<evidence type="ECO:0000313" key="1">
    <source>
        <dbReference type="EMBL" id="MBO1080858.1"/>
    </source>
</evidence>
<dbReference type="EMBL" id="JACTNG010000010">
    <property type="protein sequence ID" value="MBO1080858.1"/>
    <property type="molecule type" value="Genomic_DNA"/>
</dbReference>
<sequence length="223" mass="23656">MTHTPTARAPVTDARGWPDARLPGVPPDHKHNGWHFLGHSDGTWGAYAWDATRATWWIVEQEVPPYLLTKGRYIGPCHPPAAEREAPGGVVSGWAVYAPSGAISWRSIETSRDASLGAFVGPGWRDHWPASEAVGYRCVPIQIAAAPPPPANIGGDSPSEREKALREALALADAEVVFAQQGIATSEAGTTERAMNVMARNTARDIAKAIKALLATPAEGGGT</sequence>
<dbReference type="Proteomes" id="UP001518989">
    <property type="component" value="Unassembled WGS sequence"/>
</dbReference>
<dbReference type="RefSeq" id="WP_207419028.1">
    <property type="nucleotide sequence ID" value="NZ_CP061177.1"/>
</dbReference>
<name>A0ABS3KTR6_9PROT</name>
<gene>
    <name evidence="1" type="ORF">IAI61_17590</name>
</gene>
<evidence type="ECO:0000313" key="2">
    <source>
        <dbReference type="Proteomes" id="UP001518989"/>
    </source>
</evidence>
<comment type="caution">
    <text evidence="1">The sequence shown here is derived from an EMBL/GenBank/DDBJ whole genome shotgun (WGS) entry which is preliminary data.</text>
</comment>
<evidence type="ECO:0008006" key="3">
    <source>
        <dbReference type="Google" id="ProtNLM"/>
    </source>
</evidence>
<reference evidence="1 2" key="1">
    <citation type="submission" date="2020-09" db="EMBL/GenBank/DDBJ databases">
        <title>Roseomonas.</title>
        <authorList>
            <person name="Zhu W."/>
        </authorList>
    </citation>
    <scope>NUCLEOTIDE SEQUENCE [LARGE SCALE GENOMIC DNA]</scope>
    <source>
        <strain evidence="1 2">573</strain>
    </source>
</reference>
<keyword evidence="2" id="KW-1185">Reference proteome</keyword>